<dbReference type="RefSeq" id="WP_093921325.1">
    <property type="nucleotide sequence ID" value="NZ_FONW01000013.1"/>
</dbReference>
<dbReference type="Proteomes" id="UP000198964">
    <property type="component" value="Unassembled WGS sequence"/>
</dbReference>
<organism evidence="1 2">
    <name type="scientific">Sunxiuqinia elliptica</name>
    <dbReference type="NCBI Taxonomy" id="655355"/>
    <lineage>
        <taxon>Bacteria</taxon>
        <taxon>Pseudomonadati</taxon>
        <taxon>Bacteroidota</taxon>
        <taxon>Bacteroidia</taxon>
        <taxon>Marinilabiliales</taxon>
        <taxon>Prolixibacteraceae</taxon>
        <taxon>Sunxiuqinia</taxon>
    </lineage>
</organism>
<name>A0A1I2KYN9_9BACT</name>
<keyword evidence="2" id="KW-1185">Reference proteome</keyword>
<dbReference type="AlphaFoldDB" id="A0A1I2KYN9"/>
<evidence type="ECO:0000313" key="1">
    <source>
        <dbReference type="EMBL" id="SFF70151.1"/>
    </source>
</evidence>
<dbReference type="EMBL" id="FONW01000013">
    <property type="protein sequence ID" value="SFF70151.1"/>
    <property type="molecule type" value="Genomic_DNA"/>
</dbReference>
<reference evidence="1 2" key="1">
    <citation type="submission" date="2016-10" db="EMBL/GenBank/DDBJ databases">
        <authorList>
            <person name="de Groot N.N."/>
        </authorList>
    </citation>
    <scope>NUCLEOTIDE SEQUENCE [LARGE SCALE GENOMIC DNA]</scope>
    <source>
        <strain evidence="1 2">CGMCC 1.9156</strain>
    </source>
</reference>
<protein>
    <submittedName>
        <fullName evidence="1">Uncharacterized protein</fullName>
    </submittedName>
</protein>
<accession>A0A1I2KYN9</accession>
<sequence>MENCNKIVLVTHCLLTKGFSPQYRNDMKEVLYELLDCGAGIIQIPCPHLIMLCEGKERKTGFNSLLGKLSSQSLDNLYSRALSPFVKEVEEYKKQGFEICGIVGVKNSPACEIKGIEENSNYKQGTFMEILKRKLKEKAIQTNMVNVNIPSECYISENNQ</sequence>
<evidence type="ECO:0000313" key="2">
    <source>
        <dbReference type="Proteomes" id="UP000198964"/>
    </source>
</evidence>
<dbReference type="STRING" id="655355.SAMN05216283_11369"/>
<gene>
    <name evidence="1" type="ORF">SAMN05216283_11369</name>
</gene>
<proteinExistence type="predicted"/>